<dbReference type="EMBL" id="CP099582">
    <property type="protein sequence ID" value="USS40819.1"/>
    <property type="molecule type" value="Genomic_DNA"/>
</dbReference>
<dbReference type="Proteomes" id="UP001055732">
    <property type="component" value="Chromosome"/>
</dbReference>
<gene>
    <name evidence="2" type="ORF">NF865_00915</name>
</gene>
<reference evidence="2" key="2">
    <citation type="submission" date="2022-06" db="EMBL/GenBank/DDBJ databases">
        <authorList>
            <person name="Park Y.-J."/>
        </authorList>
    </citation>
    <scope>NUCLEOTIDE SEQUENCE</scope>
    <source>
        <strain evidence="2">TY</strain>
    </source>
</reference>
<dbReference type="AlphaFoldDB" id="A0A9E7MXX2"/>
<evidence type="ECO:0000256" key="1">
    <source>
        <dbReference type="SAM" id="Phobius"/>
    </source>
</evidence>
<name>A0A9E7MXX2_THEAG</name>
<dbReference type="KEGG" id="tagg:NF865_00915"/>
<dbReference type="RefSeq" id="WP_253304768.1">
    <property type="nucleotide sequence ID" value="NZ_CP099582.1"/>
</dbReference>
<keyword evidence="1" id="KW-1133">Transmembrane helix</keyword>
<evidence type="ECO:0000313" key="3">
    <source>
        <dbReference type="Proteomes" id="UP001055732"/>
    </source>
</evidence>
<organism evidence="2 3">
    <name type="scientific">Thermococcus aggregans</name>
    <dbReference type="NCBI Taxonomy" id="110163"/>
    <lineage>
        <taxon>Archaea</taxon>
        <taxon>Methanobacteriati</taxon>
        <taxon>Methanobacteriota</taxon>
        <taxon>Thermococci</taxon>
        <taxon>Thermococcales</taxon>
        <taxon>Thermococcaceae</taxon>
        <taxon>Thermococcus</taxon>
    </lineage>
</organism>
<proteinExistence type="predicted"/>
<reference evidence="2" key="1">
    <citation type="journal article" date="1998" name="Int. J. Syst. Bacteriol. 48 Pt">
        <title>Thermococcus guaymasensis sp. nov. and Thermococcus aggregans sp. nov., two novel thermophilic archaea isolated from the Guaymas Basin hydrothermal vent site.</title>
        <authorList>
            <person name="Canganella F."/>
            <person name="Jones W.J."/>
            <person name="Gambacorta A."/>
            <person name="Antranikian G."/>
        </authorList>
    </citation>
    <scope>NUCLEOTIDE SEQUENCE</scope>
    <source>
        <strain evidence="2">TY</strain>
    </source>
</reference>
<keyword evidence="1" id="KW-0472">Membrane</keyword>
<evidence type="ECO:0000313" key="2">
    <source>
        <dbReference type="EMBL" id="USS40819.1"/>
    </source>
</evidence>
<keyword evidence="1" id="KW-0812">Transmembrane</keyword>
<feature type="transmembrane region" description="Helical" evidence="1">
    <location>
        <begin position="21"/>
        <end position="40"/>
    </location>
</feature>
<accession>A0A9E7MXX2</accession>
<protein>
    <submittedName>
        <fullName evidence="2">Uncharacterized protein</fullName>
    </submittedName>
</protein>
<keyword evidence="3" id="KW-1185">Reference proteome</keyword>
<sequence length="49" mass="5382">MEFHEKEKKILMYILDKIIEFVVITSAVAIGFIIASGFVAKQIAQALGG</sequence>